<dbReference type="Proteomes" id="UP000036958">
    <property type="component" value="Unassembled WGS sequence"/>
</dbReference>
<reference evidence="2" key="1">
    <citation type="submission" date="2015-07" db="EMBL/GenBank/DDBJ databases">
        <title>Genome sequencing of Sunxiuqinia dokdonensis strain SK.</title>
        <authorList>
            <person name="Ahn S."/>
            <person name="Kim B.-C."/>
        </authorList>
    </citation>
    <scope>NUCLEOTIDE SEQUENCE [LARGE SCALE GENOMIC DNA]</scope>
    <source>
        <strain evidence="2">SK</strain>
    </source>
</reference>
<proteinExistence type="predicted"/>
<comment type="caution">
    <text evidence="1">The sequence shown here is derived from an EMBL/GenBank/DDBJ whole genome shotgun (WGS) entry which is preliminary data.</text>
</comment>
<gene>
    <name evidence="1" type="ORF">NC99_45220</name>
</gene>
<accession>A0A0L8V2N8</accession>
<dbReference type="AlphaFoldDB" id="A0A0L8V2N8"/>
<organism evidence="1 2">
    <name type="scientific">Sunxiuqinia dokdonensis</name>
    <dbReference type="NCBI Taxonomy" id="1409788"/>
    <lineage>
        <taxon>Bacteria</taxon>
        <taxon>Pseudomonadati</taxon>
        <taxon>Bacteroidota</taxon>
        <taxon>Bacteroidia</taxon>
        <taxon>Marinilabiliales</taxon>
        <taxon>Prolixibacteraceae</taxon>
        <taxon>Sunxiuqinia</taxon>
    </lineage>
</organism>
<name>A0A0L8V2N8_9BACT</name>
<evidence type="ECO:0000313" key="2">
    <source>
        <dbReference type="Proteomes" id="UP000036958"/>
    </source>
</evidence>
<protein>
    <submittedName>
        <fullName evidence="1">Uncharacterized protein</fullName>
    </submittedName>
</protein>
<evidence type="ECO:0000313" key="1">
    <source>
        <dbReference type="EMBL" id="KOH42686.1"/>
    </source>
</evidence>
<dbReference type="EMBL" id="LGIA01000216">
    <property type="protein sequence ID" value="KOH42686.1"/>
    <property type="molecule type" value="Genomic_DNA"/>
</dbReference>
<keyword evidence="2" id="KW-1185">Reference proteome</keyword>
<sequence>MPNINFPQKSMIEVYKTVKESTPTSKSVTKILYNTGYSKHDIGLLFLLTPTTQISG</sequence>